<protein>
    <submittedName>
        <fullName evidence="1">Uncharacterized protein</fullName>
    </submittedName>
</protein>
<name>A0ABT3E424_9LACO</name>
<organism evidence="1 2">
    <name type="scientific">Weissella ceti</name>
    <dbReference type="NCBI Taxonomy" id="759620"/>
    <lineage>
        <taxon>Bacteria</taxon>
        <taxon>Bacillati</taxon>
        <taxon>Bacillota</taxon>
        <taxon>Bacilli</taxon>
        <taxon>Lactobacillales</taxon>
        <taxon>Lactobacillaceae</taxon>
        <taxon>Weissella</taxon>
    </lineage>
</organism>
<evidence type="ECO:0000313" key="2">
    <source>
        <dbReference type="Proteomes" id="UP001526225"/>
    </source>
</evidence>
<dbReference type="Proteomes" id="UP001526225">
    <property type="component" value="Unassembled WGS sequence"/>
</dbReference>
<dbReference type="EMBL" id="JAOZFE010000003">
    <property type="protein sequence ID" value="MCW0953174.1"/>
    <property type="molecule type" value="Genomic_DNA"/>
</dbReference>
<comment type="caution">
    <text evidence="1">The sequence shown here is derived from an EMBL/GenBank/DDBJ whole genome shotgun (WGS) entry which is preliminary data.</text>
</comment>
<evidence type="ECO:0000313" key="1">
    <source>
        <dbReference type="EMBL" id="MCW0953174.1"/>
    </source>
</evidence>
<keyword evidence="2" id="KW-1185">Reference proteome</keyword>
<dbReference type="RefSeq" id="WP_213409597.1">
    <property type="nucleotide sequence ID" value="NZ_CP074441.1"/>
</dbReference>
<gene>
    <name evidence="1" type="ORF">OIT44_03685</name>
</gene>
<proteinExistence type="predicted"/>
<reference evidence="1 2" key="1">
    <citation type="submission" date="2022-10" db="EMBL/GenBank/DDBJ databases">
        <title>Weissella fermenti sp. nov., isolated from fermented cabbage.</title>
        <authorList>
            <person name="Lee J.K."/>
            <person name="Baek J.H."/>
            <person name="Choi D.G."/>
            <person name="Kim J.M."/>
            <person name="Jeon C.O."/>
        </authorList>
    </citation>
    <scope>NUCLEOTIDE SEQUENCE [LARGE SCALE GENOMIC DNA]</scope>
    <source>
        <strain evidence="1 2">KACC 18534</strain>
    </source>
</reference>
<sequence length="61" mass="6765">MVLKDINLNDMFNSAKDFVSENGDDLVEKAKDFAENNEELVEKAKDTAEAAVDNVKSKFGL</sequence>
<accession>A0ABT3E424</accession>